<dbReference type="AlphaFoldDB" id="A0A0F9HN90"/>
<comment type="caution">
    <text evidence="1">The sequence shown here is derived from an EMBL/GenBank/DDBJ whole genome shotgun (WGS) entry which is preliminary data.</text>
</comment>
<name>A0A0F9HN90_9ZZZZ</name>
<dbReference type="EMBL" id="LAZR01014638">
    <property type="protein sequence ID" value="KKM16602.1"/>
    <property type="molecule type" value="Genomic_DNA"/>
</dbReference>
<sequence>MKYFDNEIELRINDQPLDILPTEFSFLLKDSIYDIFNTANFSFHDVSGLLQESFLLTEGIDIEISYGQEKNINKCRYVIIRDELDSPEKVGLMSGVIELKLVHKWYDEQEIRSTAYDKKISTIIQSLAQTYTYGFKEFDIESTVNDNIWYQPLITDSQFINEVLLPNAYSYSSNETPFYCYITNDNIFHLKNAKQMFESNSIDKFVFGIDRANNTKATTIMDLKRWKKGTYLYRNLHHRLIFKLNKDTGALETKDDYLTDHPITGSNILPVIIDSDRITGFLDVGYTHSTSGGSENLSGQVNSSMRESIFLERFLISVPFYPKLKSGNAIDIEIFMMTDTNESSLSSNYSGKYVIEECTHIWNGKDNRAYTQLLIARKYVNIPENYKLKEKLR</sequence>
<reference evidence="1" key="1">
    <citation type="journal article" date="2015" name="Nature">
        <title>Complex archaea that bridge the gap between prokaryotes and eukaryotes.</title>
        <authorList>
            <person name="Spang A."/>
            <person name="Saw J.H."/>
            <person name="Jorgensen S.L."/>
            <person name="Zaremba-Niedzwiedzka K."/>
            <person name="Martijn J."/>
            <person name="Lind A.E."/>
            <person name="van Eijk R."/>
            <person name="Schleper C."/>
            <person name="Guy L."/>
            <person name="Ettema T.J."/>
        </authorList>
    </citation>
    <scope>NUCLEOTIDE SEQUENCE</scope>
</reference>
<proteinExistence type="predicted"/>
<evidence type="ECO:0000313" key="1">
    <source>
        <dbReference type="EMBL" id="KKM16602.1"/>
    </source>
</evidence>
<evidence type="ECO:0008006" key="2">
    <source>
        <dbReference type="Google" id="ProtNLM"/>
    </source>
</evidence>
<accession>A0A0F9HN90</accession>
<gene>
    <name evidence="1" type="ORF">LCGC14_1684200</name>
</gene>
<protein>
    <recommendedName>
        <fullName evidence="2">Prophage tail endopeptidase domain-containing protein</fullName>
    </recommendedName>
</protein>
<organism evidence="1">
    <name type="scientific">marine sediment metagenome</name>
    <dbReference type="NCBI Taxonomy" id="412755"/>
    <lineage>
        <taxon>unclassified sequences</taxon>
        <taxon>metagenomes</taxon>
        <taxon>ecological metagenomes</taxon>
    </lineage>
</organism>